<evidence type="ECO:0008006" key="3">
    <source>
        <dbReference type="Google" id="ProtNLM"/>
    </source>
</evidence>
<protein>
    <recommendedName>
        <fullName evidence="3">DUF3352 domain-containing protein</fullName>
    </recommendedName>
</protein>
<proteinExistence type="predicted"/>
<accession>A0ABW0BFM6</accession>
<gene>
    <name evidence="1" type="ORF">ACFPGP_05140</name>
</gene>
<dbReference type="RefSeq" id="WP_378587746.1">
    <property type="nucleotide sequence ID" value="NZ_JBHSKD010000004.1"/>
</dbReference>
<dbReference type="EMBL" id="JBHSKD010000004">
    <property type="protein sequence ID" value="MFC5176046.1"/>
    <property type="molecule type" value="Genomic_DNA"/>
</dbReference>
<evidence type="ECO:0000313" key="1">
    <source>
        <dbReference type="EMBL" id="MFC5176046.1"/>
    </source>
</evidence>
<keyword evidence="2" id="KW-1185">Reference proteome</keyword>
<name>A0ABW0BFM6_9ACTN</name>
<organism evidence="1 2">
    <name type="scientific">Nocardioides taihuensis</name>
    <dbReference type="NCBI Taxonomy" id="1835606"/>
    <lineage>
        <taxon>Bacteria</taxon>
        <taxon>Bacillati</taxon>
        <taxon>Actinomycetota</taxon>
        <taxon>Actinomycetes</taxon>
        <taxon>Propionibacteriales</taxon>
        <taxon>Nocardioidaceae</taxon>
        <taxon>Nocardioides</taxon>
    </lineage>
</organism>
<evidence type="ECO:0000313" key="2">
    <source>
        <dbReference type="Proteomes" id="UP001596087"/>
    </source>
</evidence>
<dbReference type="Proteomes" id="UP001596087">
    <property type="component" value="Unassembled WGS sequence"/>
</dbReference>
<reference evidence="2" key="1">
    <citation type="journal article" date="2019" name="Int. J. Syst. Evol. Microbiol.">
        <title>The Global Catalogue of Microorganisms (GCM) 10K type strain sequencing project: providing services to taxonomists for standard genome sequencing and annotation.</title>
        <authorList>
            <consortium name="The Broad Institute Genomics Platform"/>
            <consortium name="The Broad Institute Genome Sequencing Center for Infectious Disease"/>
            <person name="Wu L."/>
            <person name="Ma J."/>
        </authorList>
    </citation>
    <scope>NUCLEOTIDE SEQUENCE [LARGE SCALE GENOMIC DNA]</scope>
    <source>
        <strain evidence="2">DFY41</strain>
    </source>
</reference>
<comment type="caution">
    <text evidence="1">The sequence shown here is derived from an EMBL/GenBank/DDBJ whole genome shotgun (WGS) entry which is preliminary data.</text>
</comment>
<sequence>MRKSLGWVAIAVGLVVAVVLVLLSITSDTAPERVETPADTSLVGVPQSADGAERYLAELSLTWPVGVPQSADAAERYLAELSLTWPVGVPQSADAAERYLAEPK</sequence>